<dbReference type="EnsemblMetazoa" id="G696.1">
    <property type="protein sequence ID" value="G696.1:cds"/>
    <property type="gene ID" value="G696"/>
</dbReference>
<evidence type="ECO:0000259" key="2">
    <source>
        <dbReference type="Pfam" id="PF16095"/>
    </source>
</evidence>
<dbReference type="SUPFAM" id="SSF52540">
    <property type="entry name" value="P-loop containing nucleoside triphosphate hydrolases"/>
    <property type="match status" value="1"/>
</dbReference>
<dbReference type="InterPro" id="IPR036388">
    <property type="entry name" value="WH-like_DNA-bd_sf"/>
</dbReference>
<dbReference type="Gene3D" id="1.10.10.10">
    <property type="entry name" value="Winged helix-like DNA-binding domain superfamily/Winged helix DNA-binding domain"/>
    <property type="match status" value="1"/>
</dbReference>
<protein>
    <recommendedName>
        <fullName evidence="2">COR domain-containing protein</fullName>
    </recommendedName>
</protein>
<dbReference type="PANTHER" id="PTHR47679">
    <property type="entry name" value="PROTEIN TORNADO 1"/>
    <property type="match status" value="1"/>
</dbReference>
<sequence length="355" mass="41211">MEINTEKDEPCQSDSEETDHDARVLMQNAFAGSKRDTSDVSQYSEVQFSQEWDFSDYVASTNENSLKELSILDFAGQSAYYACHHIFFNPRAFYILVVDMSKDLKSRADRACDKEGLIYSDWTYADYITYWLGSIHTYGSKSAPVILVASHSESIGSDPNKKKFLEYFFEICGTVPKRLRRHLDKERAFSVEKNSDKNMKDLKKCIASTLKGQNHWGEDVPVAWTKLESVLRKIRMTVKIYPFSNLFETVKELKDLQINNEEELITALNFIHDTGVILFQKEKKEKENIVILDVQWFVDAFKCIIIDERHYENKDVDNCTDFDIYKSHGLLTGTLNRRINIDRSINKLAKYNKSE</sequence>
<evidence type="ECO:0000313" key="3">
    <source>
        <dbReference type="EnsemblMetazoa" id="G696.1:cds"/>
    </source>
</evidence>
<dbReference type="Proteomes" id="UP000005408">
    <property type="component" value="Unassembled WGS sequence"/>
</dbReference>
<dbReference type="Pfam" id="PF16095">
    <property type="entry name" value="COR-A"/>
    <property type="match status" value="1"/>
</dbReference>
<accession>A0A8W8NHB8</accession>
<proteinExistence type="predicted"/>
<evidence type="ECO:0000256" key="1">
    <source>
        <dbReference type="ARBA" id="ARBA00022737"/>
    </source>
</evidence>
<feature type="domain" description="COR" evidence="2">
    <location>
        <begin position="221"/>
        <end position="314"/>
    </location>
</feature>
<dbReference type="Gene3D" id="3.40.50.300">
    <property type="entry name" value="P-loop containing nucleotide triphosphate hydrolases"/>
    <property type="match status" value="1"/>
</dbReference>
<keyword evidence="1" id="KW-0677">Repeat</keyword>
<dbReference type="InterPro" id="IPR032171">
    <property type="entry name" value="COR-A"/>
</dbReference>
<organism evidence="3 4">
    <name type="scientific">Magallana gigas</name>
    <name type="common">Pacific oyster</name>
    <name type="synonym">Crassostrea gigas</name>
    <dbReference type="NCBI Taxonomy" id="29159"/>
    <lineage>
        <taxon>Eukaryota</taxon>
        <taxon>Metazoa</taxon>
        <taxon>Spiralia</taxon>
        <taxon>Lophotrochozoa</taxon>
        <taxon>Mollusca</taxon>
        <taxon>Bivalvia</taxon>
        <taxon>Autobranchia</taxon>
        <taxon>Pteriomorphia</taxon>
        <taxon>Ostreida</taxon>
        <taxon>Ostreoidea</taxon>
        <taxon>Ostreidae</taxon>
        <taxon>Magallana</taxon>
    </lineage>
</organism>
<dbReference type="Pfam" id="PF08477">
    <property type="entry name" value="Roc"/>
    <property type="match status" value="1"/>
</dbReference>
<name>A0A8W8NHB8_MAGGI</name>
<dbReference type="AlphaFoldDB" id="A0A8W8NHB8"/>
<reference evidence="3" key="1">
    <citation type="submission" date="2022-08" db="UniProtKB">
        <authorList>
            <consortium name="EnsemblMetazoa"/>
        </authorList>
    </citation>
    <scope>IDENTIFICATION</scope>
    <source>
        <strain evidence="3">05x7-T-G4-1.051#20</strain>
    </source>
</reference>
<keyword evidence="4" id="KW-1185">Reference proteome</keyword>
<dbReference type="InterPro" id="IPR027417">
    <property type="entry name" value="P-loop_NTPase"/>
</dbReference>
<evidence type="ECO:0000313" key="4">
    <source>
        <dbReference type="Proteomes" id="UP000005408"/>
    </source>
</evidence>
<dbReference type="PANTHER" id="PTHR47679:SF2">
    <property type="entry name" value="C-TERMINAL OF ROC (COR) DOMAIN-CONTAINING PROTEIN"/>
    <property type="match status" value="1"/>
</dbReference>